<dbReference type="RefSeq" id="WP_163495621.1">
    <property type="nucleotide sequence ID" value="NZ_CP048711.1"/>
</dbReference>
<proteinExistence type="predicted"/>
<gene>
    <name evidence="2" type="ORF">G3T16_12960</name>
</gene>
<accession>A0A6C0U2C6</accession>
<protein>
    <recommendedName>
        <fullName evidence="4">Riboflavin biosynthesis protein RibA</fullName>
    </recommendedName>
</protein>
<dbReference type="Proteomes" id="UP000477680">
    <property type="component" value="Chromosome"/>
</dbReference>
<keyword evidence="1" id="KW-0812">Transmembrane</keyword>
<evidence type="ECO:0000256" key="1">
    <source>
        <dbReference type="SAM" id="Phobius"/>
    </source>
</evidence>
<evidence type="ECO:0008006" key="4">
    <source>
        <dbReference type="Google" id="ProtNLM"/>
    </source>
</evidence>
<keyword evidence="1" id="KW-0472">Membrane</keyword>
<evidence type="ECO:0000313" key="3">
    <source>
        <dbReference type="Proteomes" id="UP000477680"/>
    </source>
</evidence>
<keyword evidence="1" id="KW-1133">Transmembrane helix</keyword>
<organism evidence="2 3">
    <name type="scientific">Kineobactrum salinum</name>
    <dbReference type="NCBI Taxonomy" id="2708301"/>
    <lineage>
        <taxon>Bacteria</taxon>
        <taxon>Pseudomonadati</taxon>
        <taxon>Pseudomonadota</taxon>
        <taxon>Gammaproteobacteria</taxon>
        <taxon>Cellvibrionales</taxon>
        <taxon>Halieaceae</taxon>
        <taxon>Kineobactrum</taxon>
    </lineage>
</organism>
<dbReference type="AlphaFoldDB" id="A0A6C0U2C6"/>
<feature type="transmembrane region" description="Helical" evidence="1">
    <location>
        <begin position="103"/>
        <end position="126"/>
    </location>
</feature>
<dbReference type="KEGG" id="kim:G3T16_12960"/>
<feature type="transmembrane region" description="Helical" evidence="1">
    <location>
        <begin position="72"/>
        <end position="91"/>
    </location>
</feature>
<sequence length="172" mass="18591">MAGPEVLDERYPCKVTAEFGNREAAETVVAQLADDPGLHHSRIELVVPGDQRLGSKLEPEDRGIARTALKSHVVLGLAFLVLGLAIAWLLVSFGPPLTRSSPVMVFIASGGLLTMIGLMLAGAITLRPDHDPMIASTRTAAQSGRWTVVVHCEDEAEKQRVKELVDYRAQTL</sequence>
<name>A0A6C0U2C6_9GAMM</name>
<keyword evidence="3" id="KW-1185">Reference proteome</keyword>
<dbReference type="EMBL" id="CP048711">
    <property type="protein sequence ID" value="QIB66186.1"/>
    <property type="molecule type" value="Genomic_DNA"/>
</dbReference>
<evidence type="ECO:0000313" key="2">
    <source>
        <dbReference type="EMBL" id="QIB66186.1"/>
    </source>
</evidence>
<reference evidence="2 3" key="1">
    <citation type="submission" date="2020-02" db="EMBL/GenBank/DDBJ databases">
        <title>Genome sequencing for Kineobactrum sp. M2.</title>
        <authorList>
            <person name="Park S.-J."/>
        </authorList>
    </citation>
    <scope>NUCLEOTIDE SEQUENCE [LARGE SCALE GENOMIC DNA]</scope>
    <source>
        <strain evidence="2 3">M2</strain>
    </source>
</reference>